<comment type="catalytic activity">
    <reaction evidence="5">
        <text>cytidine(32) in tRNA + S-adenosyl-L-methionine = 2'-O-methylcytidine(32) in tRNA + S-adenosyl-L-homocysteine + H(+)</text>
        <dbReference type="Rhea" id="RHEA:42932"/>
        <dbReference type="Rhea" id="RHEA-COMP:10288"/>
        <dbReference type="Rhea" id="RHEA-COMP:10289"/>
        <dbReference type="ChEBI" id="CHEBI:15378"/>
        <dbReference type="ChEBI" id="CHEBI:57856"/>
        <dbReference type="ChEBI" id="CHEBI:59789"/>
        <dbReference type="ChEBI" id="CHEBI:74495"/>
        <dbReference type="ChEBI" id="CHEBI:82748"/>
        <dbReference type="EC" id="2.1.1.200"/>
    </reaction>
</comment>
<comment type="subunit">
    <text evidence="5">Homodimer.</text>
</comment>
<dbReference type="EC" id="2.1.1.200" evidence="5"/>
<proteinExistence type="inferred from homology"/>
<dbReference type="GO" id="GO:0160206">
    <property type="term" value="F:tRNA (cytidine(32)/uridine(32)-2'-O)-methyltransferase activity"/>
    <property type="evidence" value="ECO:0007669"/>
    <property type="project" value="UniProtKB-EC"/>
</dbReference>
<keyword evidence="5" id="KW-0819">tRNA processing</keyword>
<dbReference type="Gene3D" id="3.40.1280.10">
    <property type="match status" value="1"/>
</dbReference>
<dbReference type="PANTHER" id="PTHR42786">
    <property type="entry name" value="TRNA/RRNA METHYLTRANSFERASE"/>
    <property type="match status" value="1"/>
</dbReference>
<dbReference type="GO" id="GO:0005829">
    <property type="term" value="C:cytosol"/>
    <property type="evidence" value="ECO:0007669"/>
    <property type="project" value="TreeGrafter"/>
</dbReference>
<evidence type="ECO:0000313" key="8">
    <source>
        <dbReference type="Proteomes" id="UP001268256"/>
    </source>
</evidence>
<evidence type="ECO:0000256" key="3">
    <source>
        <dbReference type="ARBA" id="ARBA00022679"/>
    </source>
</evidence>
<dbReference type="AlphaFoldDB" id="A0AAE4FT07"/>
<dbReference type="RefSeq" id="WP_322878999.1">
    <property type="nucleotide sequence ID" value="NZ_JAVMIP010000016.1"/>
</dbReference>
<dbReference type="CDD" id="cd18093">
    <property type="entry name" value="SpoU-like_TrmJ"/>
    <property type="match status" value="1"/>
</dbReference>
<evidence type="ECO:0000313" key="7">
    <source>
        <dbReference type="EMBL" id="MDS3861768.1"/>
    </source>
</evidence>
<protein>
    <recommendedName>
        <fullName evidence="5">tRNA (cytidine/uridine-2'-O-)-methyltransferase TrmJ</fullName>
        <ecNumber evidence="5">2.1.1.200</ecNumber>
    </recommendedName>
    <alternativeName>
        <fullName evidence="5">tRNA (cytidine(32)/uridine(32)-2'-O)-methyltransferase</fullName>
    </alternativeName>
    <alternativeName>
        <fullName evidence="5">tRNA Cm32/Um32 methyltransferase</fullName>
    </alternativeName>
</protein>
<keyword evidence="5" id="KW-0963">Cytoplasm</keyword>
<name>A0AAE4FT07_9CYAN</name>
<organism evidence="7 8">
    <name type="scientific">Pseudocalidococcus azoricus BACA0444</name>
    <dbReference type="NCBI Taxonomy" id="2918990"/>
    <lineage>
        <taxon>Bacteria</taxon>
        <taxon>Bacillati</taxon>
        <taxon>Cyanobacteriota</taxon>
        <taxon>Cyanophyceae</taxon>
        <taxon>Acaryochloridales</taxon>
        <taxon>Thermosynechococcaceae</taxon>
        <taxon>Pseudocalidococcus</taxon>
        <taxon>Pseudocalidococcus azoricus</taxon>
    </lineage>
</organism>
<dbReference type="InterPro" id="IPR029028">
    <property type="entry name" value="Alpha/beta_knot_MTases"/>
</dbReference>
<comment type="function">
    <text evidence="5">Catalyzes the formation of 2'O-methylated cytidine (Cm32) or 2'O-methylated uridine (Um32) at position 32 in tRNA.</text>
</comment>
<keyword evidence="2 5" id="KW-0489">Methyltransferase</keyword>
<evidence type="ECO:0000256" key="5">
    <source>
        <dbReference type="RuleBase" id="RU362024"/>
    </source>
</evidence>
<evidence type="ECO:0000256" key="1">
    <source>
        <dbReference type="ARBA" id="ARBA00007228"/>
    </source>
</evidence>
<keyword evidence="4 5" id="KW-0949">S-adenosyl-L-methionine</keyword>
<evidence type="ECO:0000256" key="4">
    <source>
        <dbReference type="ARBA" id="ARBA00022691"/>
    </source>
</evidence>
<dbReference type="Gene3D" id="1.10.8.590">
    <property type="match status" value="1"/>
</dbReference>
<comment type="similarity">
    <text evidence="1">Belongs to the class IV-like SAM-binding methyltransferase superfamily. RNA methyltransferase TrmH family.</text>
</comment>
<keyword evidence="8" id="KW-1185">Reference proteome</keyword>
<keyword evidence="3" id="KW-0808">Transferase</keyword>
<dbReference type="NCBIfam" id="TIGR00050">
    <property type="entry name" value="rRNA_methyl_1"/>
    <property type="match status" value="1"/>
</dbReference>
<comment type="catalytic activity">
    <reaction evidence="5">
        <text>uridine(32) in tRNA + S-adenosyl-L-methionine = 2'-O-methyluridine(32) in tRNA + S-adenosyl-L-homocysteine + H(+)</text>
        <dbReference type="Rhea" id="RHEA:42936"/>
        <dbReference type="Rhea" id="RHEA-COMP:10107"/>
        <dbReference type="Rhea" id="RHEA-COMP:10290"/>
        <dbReference type="ChEBI" id="CHEBI:15378"/>
        <dbReference type="ChEBI" id="CHEBI:57856"/>
        <dbReference type="ChEBI" id="CHEBI:59789"/>
        <dbReference type="ChEBI" id="CHEBI:65315"/>
        <dbReference type="ChEBI" id="CHEBI:74478"/>
        <dbReference type="EC" id="2.1.1.200"/>
    </reaction>
</comment>
<dbReference type="PIRSF" id="PIRSF004808">
    <property type="entry name" value="LasT"/>
    <property type="match status" value="1"/>
</dbReference>
<dbReference type="GO" id="GO:0003723">
    <property type="term" value="F:RNA binding"/>
    <property type="evidence" value="ECO:0007669"/>
    <property type="project" value="InterPro"/>
</dbReference>
<reference evidence="8" key="1">
    <citation type="submission" date="2023-07" db="EMBL/GenBank/DDBJ databases">
        <authorList>
            <person name="Luz R."/>
            <person name="Cordeiro R."/>
            <person name="Fonseca A."/>
            <person name="Goncalves V."/>
        </authorList>
    </citation>
    <scope>NUCLEOTIDE SEQUENCE [LARGE SCALE GENOMIC DNA]</scope>
    <source>
        <strain evidence="8">BACA0444</strain>
    </source>
</reference>
<dbReference type="InterPro" id="IPR001537">
    <property type="entry name" value="SpoU_MeTrfase"/>
</dbReference>
<evidence type="ECO:0000256" key="2">
    <source>
        <dbReference type="ARBA" id="ARBA00022603"/>
    </source>
</evidence>
<dbReference type="EMBL" id="JAVMIP010000016">
    <property type="protein sequence ID" value="MDS3861768.1"/>
    <property type="molecule type" value="Genomic_DNA"/>
</dbReference>
<dbReference type="Pfam" id="PF00588">
    <property type="entry name" value="SpoU_methylase"/>
    <property type="match status" value="1"/>
</dbReference>
<dbReference type="PANTHER" id="PTHR42786:SF2">
    <property type="entry name" value="TRNA (CYTIDINE_URIDINE-2'-O-)-METHYLTRANSFERASE TRMJ"/>
    <property type="match status" value="1"/>
</dbReference>
<feature type="domain" description="tRNA/rRNA methyltransferase SpoU type" evidence="6">
    <location>
        <begin position="7"/>
        <end position="153"/>
    </location>
</feature>
<gene>
    <name evidence="5" type="primary">trmJ</name>
    <name evidence="7" type="ORF">RIF25_13240</name>
</gene>
<dbReference type="InterPro" id="IPR004384">
    <property type="entry name" value="RNA_MeTrfase_TrmJ/LasT"/>
</dbReference>
<dbReference type="Proteomes" id="UP001268256">
    <property type="component" value="Unassembled WGS sequence"/>
</dbReference>
<dbReference type="SUPFAM" id="SSF75217">
    <property type="entry name" value="alpha/beta knot"/>
    <property type="match status" value="1"/>
</dbReference>
<dbReference type="InterPro" id="IPR029026">
    <property type="entry name" value="tRNA_m1G_MTases_N"/>
</dbReference>
<accession>A0AAE4FT07</accession>
<comment type="caution">
    <text evidence="7">The sequence shown here is derived from an EMBL/GenBank/DDBJ whole genome shotgun (WGS) entry which is preliminary data.</text>
</comment>
<sequence>MSPLGQIKIVLVEPAGALNVGSVARVMKNMGLGQLVLVNPRCDPLGEQARLMAVHGAEILETAQIVEDLPTALIGCSQIMATVGRDLDTDIPLETPRQALPDLLRCPAAIIFGREDHGLTNQEVMLAQRLIQIPTSSTYPSLNLAQAVGVCCYELWQAQADQSALGREQSGQSPSTASFEDLEGFYGHWQSLLLKIGYLYPHTAPSRMAKLRGLVNRSQPTAAEIALLRGMLRQVSWAIEHLPSQR</sequence>
<evidence type="ECO:0000259" key="6">
    <source>
        <dbReference type="Pfam" id="PF00588"/>
    </source>
</evidence>
<dbReference type="GO" id="GO:0002128">
    <property type="term" value="P:tRNA nucleoside ribose methylation"/>
    <property type="evidence" value="ECO:0007669"/>
    <property type="project" value="TreeGrafter"/>
</dbReference>
<comment type="subcellular location">
    <subcellularLocation>
        <location evidence="5">Cytoplasm</location>
    </subcellularLocation>
</comment>